<proteinExistence type="predicted"/>
<gene>
    <name evidence="2" type="ORF">EDC56_0047</name>
</gene>
<comment type="caution">
    <text evidence="2">The sequence shown here is derived from an EMBL/GenBank/DDBJ whole genome shotgun (WGS) entry which is preliminary data.</text>
</comment>
<dbReference type="Pfam" id="PF03168">
    <property type="entry name" value="LEA_2"/>
    <property type="match status" value="1"/>
</dbReference>
<dbReference type="InterPro" id="IPR004864">
    <property type="entry name" value="LEA_2"/>
</dbReference>
<protein>
    <submittedName>
        <fullName evidence="2">Late embryogenesis abundant protein</fullName>
    </submittedName>
</protein>
<dbReference type="PROSITE" id="PS51257">
    <property type="entry name" value="PROKAR_LIPOPROTEIN"/>
    <property type="match status" value="1"/>
</dbReference>
<evidence type="ECO:0000259" key="1">
    <source>
        <dbReference type="SMART" id="SM00769"/>
    </source>
</evidence>
<keyword evidence="3" id="KW-1185">Reference proteome</keyword>
<dbReference type="AlphaFoldDB" id="A0A3N2E209"/>
<sequence length="162" mass="17530">MSRFNLTKYTILFLTLLISSCSSLKIPFDQPKVEVVALKAVPSSQAIPNFLITLRVINPNAQAINIRGIFYTVNIEGYDLLSGVSNDIPTVEGYAETNIELTAKASLISGIRLMGKLVQKPLDALNYTVTAKIDSGSIMGAIKVSHDGILSLDNTGTTTKQR</sequence>
<dbReference type="SUPFAM" id="SSF117070">
    <property type="entry name" value="LEA14-like"/>
    <property type="match status" value="1"/>
</dbReference>
<dbReference type="RefSeq" id="WP_162844030.1">
    <property type="nucleotide sequence ID" value="NZ_RKHR01000001.1"/>
</dbReference>
<dbReference type="GO" id="GO:0009269">
    <property type="term" value="P:response to desiccation"/>
    <property type="evidence" value="ECO:0007669"/>
    <property type="project" value="InterPro"/>
</dbReference>
<dbReference type="EMBL" id="RKHR01000001">
    <property type="protein sequence ID" value="ROS06140.1"/>
    <property type="molecule type" value="Genomic_DNA"/>
</dbReference>
<reference evidence="2 3" key="1">
    <citation type="submission" date="2018-11" db="EMBL/GenBank/DDBJ databases">
        <title>Genomic Encyclopedia of Type Strains, Phase IV (KMG-IV): sequencing the most valuable type-strain genomes for metagenomic binning, comparative biology and taxonomic classification.</title>
        <authorList>
            <person name="Goeker M."/>
        </authorList>
    </citation>
    <scope>NUCLEOTIDE SEQUENCE [LARGE SCALE GENOMIC DNA]</scope>
    <source>
        <strain evidence="2 3">DSM 100316</strain>
    </source>
</reference>
<evidence type="ECO:0000313" key="3">
    <source>
        <dbReference type="Proteomes" id="UP000275394"/>
    </source>
</evidence>
<feature type="domain" description="Water stress and hypersensitive response" evidence="1">
    <location>
        <begin position="33"/>
        <end position="153"/>
    </location>
</feature>
<accession>A0A3N2E209</accession>
<dbReference type="Proteomes" id="UP000275394">
    <property type="component" value="Unassembled WGS sequence"/>
</dbReference>
<name>A0A3N2E209_9GAMM</name>
<organism evidence="2 3">
    <name type="scientific">Sinobacterium caligoides</name>
    <dbReference type="NCBI Taxonomy" id="933926"/>
    <lineage>
        <taxon>Bacteria</taxon>
        <taxon>Pseudomonadati</taxon>
        <taxon>Pseudomonadota</taxon>
        <taxon>Gammaproteobacteria</taxon>
        <taxon>Cellvibrionales</taxon>
        <taxon>Spongiibacteraceae</taxon>
        <taxon>Sinobacterium</taxon>
    </lineage>
</organism>
<dbReference type="InterPro" id="IPR013990">
    <property type="entry name" value="WHy-dom"/>
</dbReference>
<dbReference type="SMART" id="SM00769">
    <property type="entry name" value="WHy"/>
    <property type="match status" value="1"/>
</dbReference>
<dbReference type="Gene3D" id="2.60.40.1820">
    <property type="match status" value="1"/>
</dbReference>
<evidence type="ECO:0000313" key="2">
    <source>
        <dbReference type="EMBL" id="ROS06140.1"/>
    </source>
</evidence>